<feature type="domain" description="Exoribonuclease phosphorolytic" evidence="7">
    <location>
        <begin position="29"/>
        <end position="169"/>
    </location>
</feature>
<dbReference type="InterPro" id="IPR020568">
    <property type="entry name" value="Ribosomal_Su5_D2-typ_SF"/>
</dbReference>
<evidence type="ECO:0000256" key="3">
    <source>
        <dbReference type="ARBA" id="ARBA00006678"/>
    </source>
</evidence>
<dbReference type="InterPro" id="IPR050590">
    <property type="entry name" value="Exosome_comp_Rrp42_subfam"/>
</dbReference>
<dbReference type="OrthoDB" id="272245at2759"/>
<dbReference type="InterPro" id="IPR027408">
    <property type="entry name" value="PNPase/RNase_PH_dom_sf"/>
</dbReference>
<dbReference type="SUPFAM" id="SSF54211">
    <property type="entry name" value="Ribosomal protein S5 domain 2-like"/>
    <property type="match status" value="1"/>
</dbReference>
<dbReference type="CDD" id="cd11367">
    <property type="entry name" value="RNase_PH_RRP42"/>
    <property type="match status" value="1"/>
</dbReference>
<evidence type="ECO:0000313" key="10">
    <source>
        <dbReference type="Proteomes" id="UP000886520"/>
    </source>
</evidence>
<dbReference type="GO" id="GO:0034473">
    <property type="term" value="P:U1 snRNA 3'-end processing"/>
    <property type="evidence" value="ECO:0007669"/>
    <property type="project" value="TreeGrafter"/>
</dbReference>
<proteinExistence type="inferred from homology"/>
<evidence type="ECO:0000256" key="5">
    <source>
        <dbReference type="ARBA" id="ARBA00022835"/>
    </source>
</evidence>
<keyword evidence="10" id="KW-1185">Reference proteome</keyword>
<dbReference type="EMBL" id="JABFUD020000014">
    <property type="protein sequence ID" value="KAI5070497.1"/>
    <property type="molecule type" value="Genomic_DNA"/>
</dbReference>
<protein>
    <recommendedName>
        <fullName evidence="6">Ribosomal RNA-processing protein 42</fullName>
    </recommendedName>
</protein>
<dbReference type="GO" id="GO:0000467">
    <property type="term" value="P:exonucleolytic trimming to generate mature 3'-end of 5.8S rRNA from tricistronic rRNA transcript (SSU-rRNA, 5.8S rRNA, LSU-rRNA)"/>
    <property type="evidence" value="ECO:0007669"/>
    <property type="project" value="TreeGrafter"/>
</dbReference>
<evidence type="ECO:0000313" key="9">
    <source>
        <dbReference type="EMBL" id="KAI5070497.1"/>
    </source>
</evidence>
<dbReference type="Pfam" id="PF03725">
    <property type="entry name" value="RNase_PH_C"/>
    <property type="match status" value="1"/>
</dbReference>
<dbReference type="GO" id="GO:0000177">
    <property type="term" value="C:cytoplasmic exosome (RNase complex)"/>
    <property type="evidence" value="ECO:0007669"/>
    <property type="project" value="TreeGrafter"/>
</dbReference>
<dbReference type="GO" id="GO:0071028">
    <property type="term" value="P:nuclear mRNA surveillance"/>
    <property type="evidence" value="ECO:0007669"/>
    <property type="project" value="TreeGrafter"/>
</dbReference>
<dbReference type="PANTHER" id="PTHR11097">
    <property type="entry name" value="EXOSOME COMPLEX EXONUCLEASE RIBOSOMAL RNA PROCESSING PROTEIN"/>
    <property type="match status" value="1"/>
</dbReference>
<dbReference type="FunFam" id="3.30.230.70:FF:000016">
    <property type="entry name" value="Exosome complex component RRP42"/>
    <property type="match status" value="1"/>
</dbReference>
<dbReference type="PANTHER" id="PTHR11097:SF8">
    <property type="entry name" value="EXOSOME COMPLEX COMPONENT RRP42"/>
    <property type="match status" value="1"/>
</dbReference>
<dbReference type="InterPro" id="IPR036345">
    <property type="entry name" value="ExoRNase_PH_dom2_sf"/>
</dbReference>
<reference evidence="9" key="1">
    <citation type="submission" date="2021-01" db="EMBL/GenBank/DDBJ databases">
        <title>Adiantum capillus-veneris genome.</title>
        <authorList>
            <person name="Fang Y."/>
            <person name="Liao Q."/>
        </authorList>
    </citation>
    <scope>NUCLEOTIDE SEQUENCE</scope>
    <source>
        <strain evidence="9">H3</strain>
        <tissue evidence="9">Leaf</tissue>
    </source>
</reference>
<evidence type="ECO:0000259" key="8">
    <source>
        <dbReference type="Pfam" id="PF03725"/>
    </source>
</evidence>
<dbReference type="InterPro" id="IPR001247">
    <property type="entry name" value="ExoRNase_PH_dom1"/>
</dbReference>
<dbReference type="GO" id="GO:0071038">
    <property type="term" value="P:TRAMP-dependent tRNA surveillance pathway"/>
    <property type="evidence" value="ECO:0007669"/>
    <property type="project" value="TreeGrafter"/>
</dbReference>
<dbReference type="GO" id="GO:0035925">
    <property type="term" value="F:mRNA 3'-UTR AU-rich region binding"/>
    <property type="evidence" value="ECO:0007669"/>
    <property type="project" value="TreeGrafter"/>
</dbReference>
<keyword evidence="4" id="KW-0963">Cytoplasm</keyword>
<dbReference type="GO" id="GO:0071035">
    <property type="term" value="P:nuclear polyadenylation-dependent rRNA catabolic process"/>
    <property type="evidence" value="ECO:0007669"/>
    <property type="project" value="TreeGrafter"/>
</dbReference>
<dbReference type="GO" id="GO:0034476">
    <property type="term" value="P:U5 snRNA 3'-end processing"/>
    <property type="evidence" value="ECO:0007669"/>
    <property type="project" value="TreeGrafter"/>
</dbReference>
<evidence type="ECO:0000256" key="2">
    <source>
        <dbReference type="ARBA" id="ARBA00004604"/>
    </source>
</evidence>
<accession>A0A9D4UN44</accession>
<keyword evidence="5" id="KW-0271">Exosome</keyword>
<dbReference type="Gene3D" id="3.30.230.70">
    <property type="entry name" value="GHMP Kinase, N-terminal domain"/>
    <property type="match status" value="1"/>
</dbReference>
<dbReference type="InterPro" id="IPR015847">
    <property type="entry name" value="ExoRNase_PH_dom2"/>
</dbReference>
<dbReference type="Pfam" id="PF01138">
    <property type="entry name" value="RNase_PH"/>
    <property type="match status" value="1"/>
</dbReference>
<evidence type="ECO:0000256" key="6">
    <source>
        <dbReference type="ARBA" id="ARBA00042523"/>
    </source>
</evidence>
<sequence>MVGLSLAEKKYVEGGIAQGLRSDGRGLHDFRTFSVELAIIPQANGSARVRLGATDVIASVKAELGRPLSGRPNQGRVEINIECSPTAAPQFEGRGGEELSLELSRALHRSLLGGGSGAGAAIDLSALSVIEGKLCWNLFIDGLVLSSDGNLLDVLAIAIKAALSNTGIPKVEVTSAAAAEQEANFEISDNPDDFSQFDTSRVPVIITLTKVGRTYIIDATEEEESQMSSAVSIAVNSLGHVCGITKRGGAGLDTSVLLDMISVSKEVSKSLLATVDAEIMAAESRNGNFFILVLVSSHYFVHVASPLFKSQVQAWLG</sequence>
<feature type="domain" description="Exoribonuclease phosphorolytic" evidence="8">
    <location>
        <begin position="202"/>
        <end position="266"/>
    </location>
</feature>
<evidence type="ECO:0000256" key="1">
    <source>
        <dbReference type="ARBA" id="ARBA00004496"/>
    </source>
</evidence>
<dbReference type="GO" id="GO:0000176">
    <property type="term" value="C:nuclear exosome (RNase complex)"/>
    <property type="evidence" value="ECO:0007669"/>
    <property type="project" value="TreeGrafter"/>
</dbReference>
<evidence type="ECO:0000256" key="4">
    <source>
        <dbReference type="ARBA" id="ARBA00022490"/>
    </source>
</evidence>
<evidence type="ECO:0000259" key="7">
    <source>
        <dbReference type="Pfam" id="PF01138"/>
    </source>
</evidence>
<comment type="subcellular location">
    <subcellularLocation>
        <location evidence="1">Cytoplasm</location>
    </subcellularLocation>
    <subcellularLocation>
        <location evidence="2">Nucleus</location>
        <location evidence="2">Nucleolus</location>
    </subcellularLocation>
</comment>
<comment type="caution">
    <text evidence="9">The sequence shown here is derived from an EMBL/GenBank/DDBJ whole genome shotgun (WGS) entry which is preliminary data.</text>
</comment>
<organism evidence="9 10">
    <name type="scientific">Adiantum capillus-veneris</name>
    <name type="common">Maidenhair fern</name>
    <dbReference type="NCBI Taxonomy" id="13818"/>
    <lineage>
        <taxon>Eukaryota</taxon>
        <taxon>Viridiplantae</taxon>
        <taxon>Streptophyta</taxon>
        <taxon>Embryophyta</taxon>
        <taxon>Tracheophyta</taxon>
        <taxon>Polypodiopsida</taxon>
        <taxon>Polypodiidae</taxon>
        <taxon>Polypodiales</taxon>
        <taxon>Pteridineae</taxon>
        <taxon>Pteridaceae</taxon>
        <taxon>Vittarioideae</taxon>
        <taxon>Adiantum</taxon>
    </lineage>
</organism>
<dbReference type="GO" id="GO:0034475">
    <property type="term" value="P:U4 snRNA 3'-end processing"/>
    <property type="evidence" value="ECO:0007669"/>
    <property type="project" value="TreeGrafter"/>
</dbReference>
<comment type="similarity">
    <text evidence="3">Belongs to the RNase PH family.</text>
</comment>
<dbReference type="SUPFAM" id="SSF55666">
    <property type="entry name" value="Ribonuclease PH domain 2-like"/>
    <property type="match status" value="1"/>
</dbReference>
<dbReference type="GO" id="GO:0005730">
    <property type="term" value="C:nucleolus"/>
    <property type="evidence" value="ECO:0007669"/>
    <property type="project" value="UniProtKB-SubCell"/>
</dbReference>
<gene>
    <name evidence="9" type="ORF">GOP47_0014840</name>
</gene>
<dbReference type="GO" id="GO:0016075">
    <property type="term" value="P:rRNA catabolic process"/>
    <property type="evidence" value="ECO:0007669"/>
    <property type="project" value="TreeGrafter"/>
</dbReference>
<dbReference type="AlphaFoldDB" id="A0A9D4UN44"/>
<dbReference type="Proteomes" id="UP000886520">
    <property type="component" value="Chromosome 14"/>
</dbReference>
<name>A0A9D4UN44_ADICA</name>